<keyword evidence="2" id="KW-0808">Transferase</keyword>
<dbReference type="InterPro" id="IPR000182">
    <property type="entry name" value="GNAT_dom"/>
</dbReference>
<proteinExistence type="predicted"/>
<protein>
    <submittedName>
        <fullName evidence="2">Acetyltransferase (GNAT) domain-containing protein</fullName>
    </submittedName>
</protein>
<keyword evidence="3" id="KW-1185">Reference proteome</keyword>
<sequence length="169" mass="18610">MTLRVANRSDASSIAAISIEVWVGTYLKHGVSGFFADYALAEFTPSRFADLINDPEEFILVSENAQGIDGFIRVSPLCNAPVAGWSGMEISTFYVQPRHHGRGIGTRLLAAALAHCRKQRADTVWLTTNAENDPAIAFYLANGFEHIGETQFRIADQGYLNNVYALRLT</sequence>
<dbReference type="Pfam" id="PF00583">
    <property type="entry name" value="Acetyltransf_1"/>
    <property type="match status" value="1"/>
</dbReference>
<dbReference type="PROSITE" id="PS51186">
    <property type="entry name" value="GNAT"/>
    <property type="match status" value="1"/>
</dbReference>
<dbReference type="PANTHER" id="PTHR43072">
    <property type="entry name" value="N-ACETYLTRANSFERASE"/>
    <property type="match status" value="1"/>
</dbReference>
<reference evidence="3" key="1">
    <citation type="submission" date="2016-10" db="EMBL/GenBank/DDBJ databases">
        <authorList>
            <person name="Varghese N."/>
            <person name="Submissions S."/>
        </authorList>
    </citation>
    <scope>NUCLEOTIDE SEQUENCE [LARGE SCALE GENOMIC DNA]</scope>
    <source>
        <strain evidence="3">DSM 27839</strain>
    </source>
</reference>
<dbReference type="Proteomes" id="UP000183400">
    <property type="component" value="Unassembled WGS sequence"/>
</dbReference>
<organism evidence="2 3">
    <name type="scientific">Ruegeria halocynthiae</name>
    <dbReference type="NCBI Taxonomy" id="985054"/>
    <lineage>
        <taxon>Bacteria</taxon>
        <taxon>Pseudomonadati</taxon>
        <taxon>Pseudomonadota</taxon>
        <taxon>Alphaproteobacteria</taxon>
        <taxon>Rhodobacterales</taxon>
        <taxon>Roseobacteraceae</taxon>
        <taxon>Ruegeria</taxon>
    </lineage>
</organism>
<dbReference type="RefSeq" id="WP_245709680.1">
    <property type="nucleotide sequence ID" value="NZ_FNNP01000001.1"/>
</dbReference>
<dbReference type="GO" id="GO:0016747">
    <property type="term" value="F:acyltransferase activity, transferring groups other than amino-acyl groups"/>
    <property type="evidence" value="ECO:0007669"/>
    <property type="project" value="InterPro"/>
</dbReference>
<dbReference type="EMBL" id="FNNP01000001">
    <property type="protein sequence ID" value="SDW73629.1"/>
    <property type="molecule type" value="Genomic_DNA"/>
</dbReference>
<evidence type="ECO:0000313" key="3">
    <source>
        <dbReference type="Proteomes" id="UP000183400"/>
    </source>
</evidence>
<dbReference type="SUPFAM" id="SSF55729">
    <property type="entry name" value="Acyl-CoA N-acyltransferases (Nat)"/>
    <property type="match status" value="1"/>
</dbReference>
<dbReference type="STRING" id="985054.SAMN05444358_1011626"/>
<dbReference type="CDD" id="cd04301">
    <property type="entry name" value="NAT_SF"/>
    <property type="match status" value="1"/>
</dbReference>
<gene>
    <name evidence="2" type="ORF">SAMN05444358_1011626</name>
</gene>
<feature type="domain" description="N-acetyltransferase" evidence="1">
    <location>
        <begin position="1"/>
        <end position="169"/>
    </location>
</feature>
<evidence type="ECO:0000313" key="2">
    <source>
        <dbReference type="EMBL" id="SDW73629.1"/>
    </source>
</evidence>
<evidence type="ECO:0000259" key="1">
    <source>
        <dbReference type="PROSITE" id="PS51186"/>
    </source>
</evidence>
<dbReference type="InterPro" id="IPR016181">
    <property type="entry name" value="Acyl_CoA_acyltransferase"/>
</dbReference>
<dbReference type="AlphaFoldDB" id="A0A1H2W0L3"/>
<name>A0A1H2W0L3_9RHOB</name>
<dbReference type="Gene3D" id="3.40.630.30">
    <property type="match status" value="1"/>
</dbReference>
<accession>A0A1H2W0L3</accession>